<keyword evidence="2" id="KW-1185">Reference proteome</keyword>
<dbReference type="Proteomes" id="UP001596500">
    <property type="component" value="Unassembled WGS sequence"/>
</dbReference>
<name>A0ABW2RQY3_9BACL</name>
<comment type="caution">
    <text evidence="1">The sequence shown here is derived from an EMBL/GenBank/DDBJ whole genome shotgun (WGS) entry which is preliminary data.</text>
</comment>
<gene>
    <name evidence="1" type="ORF">ACFQNG_19675</name>
</gene>
<protein>
    <submittedName>
        <fullName evidence="1">Uncharacterized protein</fullName>
    </submittedName>
</protein>
<proteinExistence type="predicted"/>
<evidence type="ECO:0000313" key="1">
    <source>
        <dbReference type="EMBL" id="MFC7443289.1"/>
    </source>
</evidence>
<sequence length="70" mass="8016">MKWDAKIYFVHKATGRKMGTTFPINAIDHKSAMQRANEWSKSLTRTGAEVEKIEVIPVDEFEVMETDGPF</sequence>
<reference evidence="2" key="1">
    <citation type="journal article" date="2019" name="Int. J. Syst. Evol. Microbiol.">
        <title>The Global Catalogue of Microorganisms (GCM) 10K type strain sequencing project: providing services to taxonomists for standard genome sequencing and annotation.</title>
        <authorList>
            <consortium name="The Broad Institute Genomics Platform"/>
            <consortium name="The Broad Institute Genome Sequencing Center for Infectious Disease"/>
            <person name="Wu L."/>
            <person name="Ma J."/>
        </authorList>
    </citation>
    <scope>NUCLEOTIDE SEQUENCE [LARGE SCALE GENOMIC DNA]</scope>
    <source>
        <strain evidence="2">CGMCC 1.12942</strain>
    </source>
</reference>
<dbReference type="RefSeq" id="WP_379867618.1">
    <property type="nucleotide sequence ID" value="NZ_JBHTBW010000083.1"/>
</dbReference>
<evidence type="ECO:0000313" key="2">
    <source>
        <dbReference type="Proteomes" id="UP001596500"/>
    </source>
</evidence>
<accession>A0ABW2RQY3</accession>
<dbReference type="EMBL" id="JBHTBW010000083">
    <property type="protein sequence ID" value="MFC7443289.1"/>
    <property type="molecule type" value="Genomic_DNA"/>
</dbReference>
<organism evidence="1 2">
    <name type="scientific">Laceyella putida</name>
    <dbReference type="NCBI Taxonomy" id="110101"/>
    <lineage>
        <taxon>Bacteria</taxon>
        <taxon>Bacillati</taxon>
        <taxon>Bacillota</taxon>
        <taxon>Bacilli</taxon>
        <taxon>Bacillales</taxon>
        <taxon>Thermoactinomycetaceae</taxon>
        <taxon>Laceyella</taxon>
    </lineage>
</organism>